<dbReference type="EMBL" id="CADEPI010000091">
    <property type="protein sequence ID" value="CAB3373886.1"/>
    <property type="molecule type" value="Genomic_DNA"/>
</dbReference>
<sequence>MGAPGRTRDPAHSRATCLRTEDCIETLDIRPVKQITHAGKAVTPPCPLIDQLAGLAIRVTSRTNASCRTLSLQLQPWPPRSRCSGCFSTSMRTKLNTFRP</sequence>
<name>A0A8S1CTD6_9INSE</name>
<evidence type="ECO:0000313" key="1">
    <source>
        <dbReference type="EMBL" id="CAB3373886.1"/>
    </source>
</evidence>
<comment type="caution">
    <text evidence="1">The sequence shown here is derived from an EMBL/GenBank/DDBJ whole genome shotgun (WGS) entry which is preliminary data.</text>
</comment>
<evidence type="ECO:0000313" key="2">
    <source>
        <dbReference type="Proteomes" id="UP000494165"/>
    </source>
</evidence>
<proteinExistence type="predicted"/>
<keyword evidence="2" id="KW-1185">Reference proteome</keyword>
<dbReference type="Proteomes" id="UP000494165">
    <property type="component" value="Unassembled WGS sequence"/>
</dbReference>
<reference evidence="1 2" key="1">
    <citation type="submission" date="2020-04" db="EMBL/GenBank/DDBJ databases">
        <authorList>
            <person name="Alioto T."/>
            <person name="Alioto T."/>
            <person name="Gomez Garrido J."/>
        </authorList>
    </citation>
    <scope>NUCLEOTIDE SEQUENCE [LARGE SCALE GENOMIC DNA]</scope>
</reference>
<accession>A0A8S1CTD6</accession>
<organism evidence="1 2">
    <name type="scientific">Cloeon dipterum</name>
    <dbReference type="NCBI Taxonomy" id="197152"/>
    <lineage>
        <taxon>Eukaryota</taxon>
        <taxon>Metazoa</taxon>
        <taxon>Ecdysozoa</taxon>
        <taxon>Arthropoda</taxon>
        <taxon>Hexapoda</taxon>
        <taxon>Insecta</taxon>
        <taxon>Pterygota</taxon>
        <taxon>Palaeoptera</taxon>
        <taxon>Ephemeroptera</taxon>
        <taxon>Pisciforma</taxon>
        <taxon>Baetidae</taxon>
        <taxon>Cloeon</taxon>
    </lineage>
</organism>
<protein>
    <submittedName>
        <fullName evidence="1">Uncharacterized protein</fullName>
    </submittedName>
</protein>
<dbReference type="AlphaFoldDB" id="A0A8S1CTD6"/>
<gene>
    <name evidence="1" type="ORF">CLODIP_2_CD02361</name>
</gene>